<accession>A0ABW6BT67</accession>
<feature type="signal peptide" evidence="1">
    <location>
        <begin position="1"/>
        <end position="21"/>
    </location>
</feature>
<dbReference type="RefSeq" id="WP_377484586.1">
    <property type="nucleotide sequence ID" value="NZ_JBHUOX010000007.1"/>
</dbReference>
<evidence type="ECO:0000313" key="2">
    <source>
        <dbReference type="EMBL" id="MFD3000974.1"/>
    </source>
</evidence>
<dbReference type="EMBL" id="JBHUOX010000007">
    <property type="protein sequence ID" value="MFD3000974.1"/>
    <property type="molecule type" value="Genomic_DNA"/>
</dbReference>
<protein>
    <recommendedName>
        <fullName evidence="4">Outer membrane protein beta-barrel domain-containing protein</fullName>
    </recommendedName>
</protein>
<keyword evidence="1" id="KW-0732">Signal</keyword>
<evidence type="ECO:0000313" key="3">
    <source>
        <dbReference type="Proteomes" id="UP001597641"/>
    </source>
</evidence>
<name>A0ABW6BT67_9BACT</name>
<sequence length="170" mass="18847">MCTLSKQLLLFCLLFSYKALAQENQPQEPLPQKARHELYAGYDFIPVPVVANTFGDLIGSIISSGGDNKTFVGPVMAGYTYFASDKVGVGIEAGYTTFTSKYSVTGALDYRNKFFVLMPHVTFYWASLERVNFIQELKLVSAISSVILTIIEKKTASMCLLFMLLPLVCV</sequence>
<comment type="caution">
    <text evidence="2">The sequence shown here is derived from an EMBL/GenBank/DDBJ whole genome shotgun (WGS) entry which is preliminary data.</text>
</comment>
<feature type="chain" id="PRO_5045733791" description="Outer membrane protein beta-barrel domain-containing protein" evidence="1">
    <location>
        <begin position="22"/>
        <end position="170"/>
    </location>
</feature>
<dbReference type="Proteomes" id="UP001597641">
    <property type="component" value="Unassembled WGS sequence"/>
</dbReference>
<gene>
    <name evidence="2" type="ORF">ACFS7Z_11415</name>
</gene>
<reference evidence="3" key="1">
    <citation type="journal article" date="2019" name="Int. J. Syst. Evol. Microbiol.">
        <title>The Global Catalogue of Microorganisms (GCM) 10K type strain sequencing project: providing services to taxonomists for standard genome sequencing and annotation.</title>
        <authorList>
            <consortium name="The Broad Institute Genomics Platform"/>
            <consortium name="The Broad Institute Genome Sequencing Center for Infectious Disease"/>
            <person name="Wu L."/>
            <person name="Ma J."/>
        </authorList>
    </citation>
    <scope>NUCLEOTIDE SEQUENCE [LARGE SCALE GENOMIC DNA]</scope>
    <source>
        <strain evidence="3">KCTC 23984</strain>
    </source>
</reference>
<organism evidence="2 3">
    <name type="scientific">Pontibacter toksunensis</name>
    <dbReference type="NCBI Taxonomy" id="1332631"/>
    <lineage>
        <taxon>Bacteria</taxon>
        <taxon>Pseudomonadati</taxon>
        <taxon>Bacteroidota</taxon>
        <taxon>Cytophagia</taxon>
        <taxon>Cytophagales</taxon>
        <taxon>Hymenobacteraceae</taxon>
        <taxon>Pontibacter</taxon>
    </lineage>
</organism>
<evidence type="ECO:0000256" key="1">
    <source>
        <dbReference type="SAM" id="SignalP"/>
    </source>
</evidence>
<proteinExistence type="predicted"/>
<keyword evidence="3" id="KW-1185">Reference proteome</keyword>
<evidence type="ECO:0008006" key="4">
    <source>
        <dbReference type="Google" id="ProtNLM"/>
    </source>
</evidence>